<feature type="region of interest" description="Disordered" evidence="3">
    <location>
        <begin position="276"/>
        <end position="301"/>
    </location>
</feature>
<dbReference type="EMBL" id="JAACJN010000001">
    <property type="protein sequence ID" value="KAF5393803.1"/>
    <property type="molecule type" value="Genomic_DNA"/>
</dbReference>
<dbReference type="GO" id="GO:0006397">
    <property type="term" value="P:mRNA processing"/>
    <property type="evidence" value="ECO:0007669"/>
    <property type="project" value="UniProtKB-KW"/>
</dbReference>
<dbReference type="OrthoDB" id="3268436at2759"/>
<evidence type="ECO:0000259" key="4">
    <source>
        <dbReference type="PROSITE" id="PS50158"/>
    </source>
</evidence>
<dbReference type="GO" id="GO:0003676">
    <property type="term" value="F:nucleic acid binding"/>
    <property type="evidence" value="ECO:0007669"/>
    <property type="project" value="InterPro"/>
</dbReference>
<evidence type="ECO:0000313" key="6">
    <source>
        <dbReference type="Proteomes" id="UP000518752"/>
    </source>
</evidence>
<dbReference type="GO" id="GO:0008270">
    <property type="term" value="F:zinc ion binding"/>
    <property type="evidence" value="ECO:0007669"/>
    <property type="project" value="UniProtKB-KW"/>
</dbReference>
<gene>
    <name evidence="5" type="ORF">D9757_000018</name>
</gene>
<keyword evidence="6" id="KW-1185">Reference proteome</keyword>
<dbReference type="InterPro" id="IPR001878">
    <property type="entry name" value="Znf_CCHC"/>
</dbReference>
<proteinExistence type="predicted"/>
<sequence>MSHIPDPSEMAVPESHPQADPQPQASDIDVLRSIVEMGRALLDLNTNQSSMVTRLQSLTDAIAVQQQNNSQFTASMVSLSKNLKTLSTTVDDISNHSSSSSFSSSIKFNPPTVFTGNATEVKDFLSDIQNSITLQHKSFPSDLHRTIFMSMYLAYGTPKMWFNGLSTIIKSDFKLFCQAFENHFGDSDPKGTANSQLQALRQEHCGSTANYYSRYSELRSRVDWTDFTLIDTFTQGLKPRVKDALKFVLPEVRPKVFDAFASMCVKYDNLAWKEEQNAKRERGDPFSAEASEPAPPSFTAQFGQTFAPPASSFTPIYSPPNQTPYSHSNFNYSFPSSAPTPSSSSLPDPVPMEVDAMKPNRPRGPLSEAERTDRLAKGLCLYCGIGGHVKDDCPNRSAQAITRANAKNSTKSSALSPKSS</sequence>
<dbReference type="InterPro" id="IPR005162">
    <property type="entry name" value="Retrotrans_gag_dom"/>
</dbReference>
<dbReference type="AlphaFoldDB" id="A0A8H5MH71"/>
<keyword evidence="2" id="KW-0479">Metal-binding</keyword>
<feature type="region of interest" description="Disordered" evidence="3">
    <location>
        <begin position="336"/>
        <end position="371"/>
    </location>
</feature>
<evidence type="ECO:0000256" key="3">
    <source>
        <dbReference type="SAM" id="MobiDB-lite"/>
    </source>
</evidence>
<keyword evidence="2" id="KW-0863">Zinc-finger</keyword>
<evidence type="ECO:0000256" key="1">
    <source>
        <dbReference type="ARBA" id="ARBA00022664"/>
    </source>
</evidence>
<evidence type="ECO:0000313" key="5">
    <source>
        <dbReference type="EMBL" id="KAF5393803.1"/>
    </source>
</evidence>
<organism evidence="5 6">
    <name type="scientific">Collybiopsis confluens</name>
    <dbReference type="NCBI Taxonomy" id="2823264"/>
    <lineage>
        <taxon>Eukaryota</taxon>
        <taxon>Fungi</taxon>
        <taxon>Dikarya</taxon>
        <taxon>Basidiomycota</taxon>
        <taxon>Agaricomycotina</taxon>
        <taxon>Agaricomycetes</taxon>
        <taxon>Agaricomycetidae</taxon>
        <taxon>Agaricales</taxon>
        <taxon>Marasmiineae</taxon>
        <taxon>Omphalotaceae</taxon>
        <taxon>Collybiopsis</taxon>
    </lineage>
</organism>
<protein>
    <recommendedName>
        <fullName evidence="4">CCHC-type domain-containing protein</fullName>
    </recommendedName>
</protein>
<feature type="region of interest" description="Disordered" evidence="3">
    <location>
        <begin position="1"/>
        <end position="25"/>
    </location>
</feature>
<keyword evidence="1" id="KW-0507">mRNA processing</keyword>
<reference evidence="5 6" key="1">
    <citation type="journal article" date="2020" name="ISME J.">
        <title>Uncovering the hidden diversity of litter-decomposition mechanisms in mushroom-forming fungi.</title>
        <authorList>
            <person name="Floudas D."/>
            <person name="Bentzer J."/>
            <person name="Ahren D."/>
            <person name="Johansson T."/>
            <person name="Persson P."/>
            <person name="Tunlid A."/>
        </authorList>
    </citation>
    <scope>NUCLEOTIDE SEQUENCE [LARGE SCALE GENOMIC DNA]</scope>
    <source>
        <strain evidence="5 6">CBS 406.79</strain>
    </source>
</reference>
<keyword evidence="2" id="KW-0862">Zinc</keyword>
<dbReference type="PROSITE" id="PS50158">
    <property type="entry name" value="ZF_CCHC"/>
    <property type="match status" value="1"/>
</dbReference>
<dbReference type="Proteomes" id="UP000518752">
    <property type="component" value="Unassembled WGS sequence"/>
</dbReference>
<dbReference type="SUPFAM" id="SSF57756">
    <property type="entry name" value="Retrovirus zinc finger-like domains"/>
    <property type="match status" value="1"/>
</dbReference>
<accession>A0A8H5MH71</accession>
<dbReference type="Pfam" id="PF03732">
    <property type="entry name" value="Retrotrans_gag"/>
    <property type="match status" value="1"/>
</dbReference>
<dbReference type="InterPro" id="IPR036875">
    <property type="entry name" value="Znf_CCHC_sf"/>
</dbReference>
<dbReference type="Gene3D" id="4.10.60.10">
    <property type="entry name" value="Zinc finger, CCHC-type"/>
    <property type="match status" value="1"/>
</dbReference>
<name>A0A8H5MH71_9AGAR</name>
<feature type="compositionally biased region" description="Low complexity" evidence="3">
    <location>
        <begin position="336"/>
        <end position="347"/>
    </location>
</feature>
<evidence type="ECO:0000256" key="2">
    <source>
        <dbReference type="PROSITE-ProRule" id="PRU00047"/>
    </source>
</evidence>
<comment type="caution">
    <text evidence="5">The sequence shown here is derived from an EMBL/GenBank/DDBJ whole genome shotgun (WGS) entry which is preliminary data.</text>
</comment>
<feature type="domain" description="CCHC-type" evidence="4">
    <location>
        <begin position="380"/>
        <end position="395"/>
    </location>
</feature>